<dbReference type="GO" id="GO:0016020">
    <property type="term" value="C:membrane"/>
    <property type="evidence" value="ECO:0007669"/>
    <property type="project" value="UniProtKB-SubCell"/>
</dbReference>
<dbReference type="Pfam" id="PF01061">
    <property type="entry name" value="ABC2_membrane"/>
    <property type="match status" value="1"/>
</dbReference>
<dbReference type="GeneID" id="92903031"/>
<organism evidence="7 9">
    <name type="scientific">Aerococcus sanguinicola</name>
    <dbReference type="NCBI Taxonomy" id="119206"/>
    <lineage>
        <taxon>Bacteria</taxon>
        <taxon>Bacillati</taxon>
        <taxon>Bacillota</taxon>
        <taxon>Bacilli</taxon>
        <taxon>Lactobacillales</taxon>
        <taxon>Aerococcaceae</taxon>
        <taxon>Aerococcus</taxon>
    </lineage>
</organism>
<dbReference type="GO" id="GO:0140359">
    <property type="term" value="F:ABC-type transporter activity"/>
    <property type="evidence" value="ECO:0007669"/>
    <property type="project" value="InterPro"/>
</dbReference>
<evidence type="ECO:0000256" key="3">
    <source>
        <dbReference type="ARBA" id="ARBA00022989"/>
    </source>
</evidence>
<keyword evidence="3 5" id="KW-1133">Transmembrane helix</keyword>
<proteinExistence type="predicted"/>
<feature type="domain" description="ABC-2 type transporter transmembrane" evidence="6">
    <location>
        <begin position="5"/>
        <end position="227"/>
    </location>
</feature>
<keyword evidence="2 5" id="KW-0812">Transmembrane</keyword>
<evidence type="ECO:0000259" key="6">
    <source>
        <dbReference type="Pfam" id="PF01061"/>
    </source>
</evidence>
<feature type="transmembrane region" description="Helical" evidence="5">
    <location>
        <begin position="186"/>
        <end position="205"/>
    </location>
</feature>
<comment type="subcellular location">
    <subcellularLocation>
        <location evidence="1">Membrane</location>
        <topology evidence="1">Multi-pass membrane protein</topology>
    </subcellularLocation>
</comment>
<reference evidence="7 9" key="1">
    <citation type="journal article" date="2016" name="Genome Announc.">
        <title>Complete Genome Sequences of Aerococcus christensenii CCUG 28831T, Aerococcus sanguinicola CCUG 43001T, Aerococcus urinae CCUG 36881T, Aerococcus urinaeequi CCUG 28094T, Aerococcus urinaehominis CCUG 42038 BT, and Aerococcus viridans CCUG 4311T.</title>
        <authorList>
            <person name="Carkaci D."/>
            <person name="Dargis R."/>
            <person name="Nielsen X.C."/>
            <person name="Skovgaard O."/>
            <person name="Fuursted K."/>
            <person name="Christensen J.J."/>
        </authorList>
    </citation>
    <scope>NUCLEOTIDE SEQUENCE [LARGE SCALE GENOMIC DNA]</scope>
    <source>
        <strain evidence="7 9">CCUG43001</strain>
    </source>
</reference>
<evidence type="ECO:0000313" key="9">
    <source>
        <dbReference type="Proteomes" id="UP000069912"/>
    </source>
</evidence>
<dbReference type="KEGG" id="asan:AWM72_02975"/>
<dbReference type="EMBL" id="CP014160">
    <property type="protein sequence ID" value="AMB93788.1"/>
    <property type="molecule type" value="Genomic_DNA"/>
</dbReference>
<feature type="transmembrane region" description="Helical" evidence="5">
    <location>
        <begin position="152"/>
        <end position="174"/>
    </location>
</feature>
<dbReference type="PANTHER" id="PTHR43229">
    <property type="entry name" value="NODULATION PROTEIN J"/>
    <property type="match status" value="1"/>
</dbReference>
<name>A0A109RD95_9LACT</name>
<feature type="transmembrane region" description="Helical" evidence="5">
    <location>
        <begin position="268"/>
        <end position="287"/>
    </location>
</feature>
<feature type="transmembrane region" description="Helical" evidence="5">
    <location>
        <begin position="64"/>
        <end position="89"/>
    </location>
</feature>
<evidence type="ECO:0000256" key="1">
    <source>
        <dbReference type="ARBA" id="ARBA00004141"/>
    </source>
</evidence>
<dbReference type="InterPro" id="IPR051784">
    <property type="entry name" value="Nod_factor_ABC_transporter"/>
</dbReference>
<dbReference type="InterPro" id="IPR013525">
    <property type="entry name" value="ABC2_TM"/>
</dbReference>
<evidence type="ECO:0000313" key="10">
    <source>
        <dbReference type="Proteomes" id="UP000234239"/>
    </source>
</evidence>
<evidence type="ECO:0000313" key="8">
    <source>
        <dbReference type="EMBL" id="PKZ21481.1"/>
    </source>
</evidence>
<dbReference type="Proteomes" id="UP000069912">
    <property type="component" value="Chromosome"/>
</dbReference>
<sequence length="295" mass="32764">MFEFISRNFKVYTRDRMAFLMSFLSIIILILIYQIFLGEIQVDAIKLALNSKTASTDTIQMVNYWLIAGLTTIISMTGTLGAFGVMVADRENKLTEDFKVSPTSPILIELSYAIFAILFGITLTLFSCIFAIGIFNGFSSIFDFTAMDYVKIFGIVCLATILSATIILPILTFIQSSSAFTSLSTIVGTFIGFISGVYLSIGSVGKTLQQIMTWFPLTQINSLLKQVLMKSSMDRVFAQADSAVMTDYKQAYGVILKNADEIVLTNRFILIYCSGLVLSFLLLHLVIRKLKNSGR</sequence>
<keyword evidence="9" id="KW-1185">Reference proteome</keyword>
<protein>
    <submittedName>
        <fullName evidence="7">ABC transporter permease</fullName>
    </submittedName>
</protein>
<dbReference type="OrthoDB" id="162334at2"/>
<dbReference type="Proteomes" id="UP000234239">
    <property type="component" value="Unassembled WGS sequence"/>
</dbReference>
<evidence type="ECO:0000256" key="2">
    <source>
        <dbReference type="ARBA" id="ARBA00022692"/>
    </source>
</evidence>
<dbReference type="RefSeq" id="WP_067972927.1">
    <property type="nucleotide sequence ID" value="NZ_CAJHKM010000004.1"/>
</dbReference>
<evidence type="ECO:0000256" key="4">
    <source>
        <dbReference type="ARBA" id="ARBA00023136"/>
    </source>
</evidence>
<reference evidence="9" key="2">
    <citation type="submission" date="2016-01" db="EMBL/GenBank/DDBJ databases">
        <title>Six Aerococcus type strain genome sequencing and assembly using PacBio and Illumina Hiseq.</title>
        <authorList>
            <person name="Carkaci D."/>
            <person name="Dargis R."/>
            <person name="Nielsen X.C."/>
            <person name="Skovgaard O."/>
            <person name="Fuursted K."/>
            <person name="Christensen J.J."/>
        </authorList>
    </citation>
    <scope>NUCLEOTIDE SEQUENCE [LARGE SCALE GENOMIC DNA]</scope>
    <source>
        <strain evidence="9">CCUG43001</strain>
    </source>
</reference>
<evidence type="ECO:0000256" key="5">
    <source>
        <dbReference type="SAM" id="Phobius"/>
    </source>
</evidence>
<dbReference type="EMBL" id="PKGY01000003">
    <property type="protein sequence ID" value="PKZ21481.1"/>
    <property type="molecule type" value="Genomic_DNA"/>
</dbReference>
<feature type="transmembrane region" description="Helical" evidence="5">
    <location>
        <begin position="17"/>
        <end position="36"/>
    </location>
</feature>
<keyword evidence="4 5" id="KW-0472">Membrane</keyword>
<evidence type="ECO:0000313" key="7">
    <source>
        <dbReference type="EMBL" id="AMB93788.1"/>
    </source>
</evidence>
<dbReference type="PANTHER" id="PTHR43229:SF2">
    <property type="entry name" value="NODULATION PROTEIN J"/>
    <property type="match status" value="1"/>
</dbReference>
<gene>
    <name evidence="7" type="ORF">AWM72_02975</name>
    <name evidence="8" type="ORF">CYJ28_06120</name>
</gene>
<dbReference type="AlphaFoldDB" id="A0A109RD95"/>
<reference evidence="8 10" key="3">
    <citation type="submission" date="2017-12" db="EMBL/GenBank/DDBJ databases">
        <title>Phylogenetic diversity of female urinary microbiome.</title>
        <authorList>
            <person name="Thomas-White K."/>
            <person name="Wolfe A.J."/>
        </authorList>
    </citation>
    <scope>NUCLEOTIDE SEQUENCE [LARGE SCALE GENOMIC DNA]</scope>
    <source>
        <strain evidence="8 10">UMB0139</strain>
    </source>
</reference>
<accession>A0A109RD95</accession>
<feature type="transmembrane region" description="Helical" evidence="5">
    <location>
        <begin position="110"/>
        <end position="132"/>
    </location>
</feature>